<protein>
    <submittedName>
        <fullName evidence="1">Uncharacterized conserved protein YaeQ, suppresses RfaH defect</fullName>
    </submittedName>
</protein>
<dbReference type="InterPro" id="IPR038590">
    <property type="entry name" value="YaeQ_sf"/>
</dbReference>
<dbReference type="STRING" id="650891.SAMN05216203_1761"/>
<gene>
    <name evidence="1" type="ORF">SAMN05216203_1761</name>
</gene>
<dbReference type="Proteomes" id="UP000198644">
    <property type="component" value="Unassembled WGS sequence"/>
</dbReference>
<dbReference type="Gene3D" id="3.10.640.10">
    <property type="entry name" value="Restriction endonuclease-like alpha-beta roll domain"/>
    <property type="match status" value="1"/>
</dbReference>
<dbReference type="InterPro" id="IPR011335">
    <property type="entry name" value="Restrct_endonuc-II-like"/>
</dbReference>
<dbReference type="SUPFAM" id="SSF52980">
    <property type="entry name" value="Restriction endonuclease-like"/>
    <property type="match status" value="1"/>
</dbReference>
<dbReference type="RefSeq" id="WP_092010978.1">
    <property type="nucleotide sequence ID" value="NZ_FOYW01000001.1"/>
</dbReference>
<dbReference type="SMART" id="SM01322">
    <property type="entry name" value="YaeQ"/>
    <property type="match status" value="1"/>
</dbReference>
<organism evidence="1 2">
    <name type="scientific">Marinobacter daqiaonensis</name>
    <dbReference type="NCBI Taxonomy" id="650891"/>
    <lineage>
        <taxon>Bacteria</taxon>
        <taxon>Pseudomonadati</taxon>
        <taxon>Pseudomonadota</taxon>
        <taxon>Gammaproteobacteria</taxon>
        <taxon>Pseudomonadales</taxon>
        <taxon>Marinobacteraceae</taxon>
        <taxon>Marinobacter</taxon>
    </lineage>
</organism>
<name>A0A1I6I2U7_9GAMM</name>
<dbReference type="PIRSF" id="PIRSF011484">
    <property type="entry name" value="YaeQ"/>
    <property type="match status" value="1"/>
</dbReference>
<dbReference type="InterPro" id="IPR009822">
    <property type="entry name" value="YaeQ"/>
</dbReference>
<dbReference type="OrthoDB" id="5293309at2"/>
<evidence type="ECO:0000313" key="1">
    <source>
        <dbReference type="EMBL" id="SFR61052.1"/>
    </source>
</evidence>
<dbReference type="PANTHER" id="PTHR38784">
    <property type="entry name" value="SUCROSE PHOSPHORYLASE"/>
    <property type="match status" value="1"/>
</dbReference>
<sequence>MALKSTVCKATLNIADMDRHYYADHHLTVARHPSETDERMMVRVLAFALNASEHLEFTAGLSADDEPDVWEKTLTGDVAHWIEVGLPEEDRIRKACNRADRVTIYGYGGRGLPVWWDKLGNKLQRHDNLAVIRLDQSQTSDLAEMADRSMSLQVNIEDQVVTISNDSGVVMLHPEKLL</sequence>
<dbReference type="AlphaFoldDB" id="A0A1I6I2U7"/>
<keyword evidence="2" id="KW-1185">Reference proteome</keyword>
<reference evidence="2" key="1">
    <citation type="submission" date="2016-10" db="EMBL/GenBank/DDBJ databases">
        <authorList>
            <person name="Varghese N."/>
            <person name="Submissions S."/>
        </authorList>
    </citation>
    <scope>NUCLEOTIDE SEQUENCE [LARGE SCALE GENOMIC DNA]</scope>
    <source>
        <strain evidence="2">CGMCC 1.9167</strain>
    </source>
</reference>
<dbReference type="PANTHER" id="PTHR38784:SF1">
    <property type="entry name" value="SUCROSE PHOSPHORYLASE"/>
    <property type="match status" value="1"/>
</dbReference>
<dbReference type="EMBL" id="FOYW01000001">
    <property type="protein sequence ID" value="SFR61052.1"/>
    <property type="molecule type" value="Genomic_DNA"/>
</dbReference>
<accession>A0A1I6I2U7</accession>
<dbReference type="Pfam" id="PF07152">
    <property type="entry name" value="YaeQ"/>
    <property type="match status" value="1"/>
</dbReference>
<proteinExistence type="predicted"/>
<dbReference type="CDD" id="cd22368">
    <property type="entry name" value="YaeQ-like"/>
    <property type="match status" value="1"/>
</dbReference>
<evidence type="ECO:0000313" key="2">
    <source>
        <dbReference type="Proteomes" id="UP000198644"/>
    </source>
</evidence>